<organism evidence="1 2">
    <name type="scientific">Segatella copri DSM 18205</name>
    <dbReference type="NCBI Taxonomy" id="537011"/>
    <lineage>
        <taxon>Bacteria</taxon>
        <taxon>Pseudomonadati</taxon>
        <taxon>Bacteroidota</taxon>
        <taxon>Bacteroidia</taxon>
        <taxon>Bacteroidales</taxon>
        <taxon>Prevotellaceae</taxon>
        <taxon>Segatella</taxon>
    </lineage>
</organism>
<evidence type="ECO:0000313" key="1">
    <source>
        <dbReference type="EMBL" id="EFB36785.1"/>
    </source>
</evidence>
<dbReference type="Proteomes" id="UP000004477">
    <property type="component" value="Unassembled WGS sequence"/>
</dbReference>
<comment type="caution">
    <text evidence="1">The sequence shown here is derived from an EMBL/GenBank/DDBJ whole genome shotgun (WGS) entry which is preliminary data.</text>
</comment>
<name>D1P901_9BACT</name>
<protein>
    <submittedName>
        <fullName evidence="1">Uncharacterized protein</fullName>
    </submittedName>
</protein>
<feature type="non-terminal residue" evidence="1">
    <location>
        <position position="1"/>
    </location>
</feature>
<reference evidence="1" key="1">
    <citation type="submission" date="2009-11" db="EMBL/GenBank/DDBJ databases">
        <authorList>
            <person name="Weinstock G."/>
            <person name="Sodergren E."/>
            <person name="Clifton S."/>
            <person name="Fulton L."/>
            <person name="Fulton B."/>
            <person name="Courtney L."/>
            <person name="Fronick C."/>
            <person name="Harrison M."/>
            <person name="Strong C."/>
            <person name="Farmer C."/>
            <person name="Delahaunty K."/>
            <person name="Markovic C."/>
            <person name="Hall O."/>
            <person name="Minx P."/>
            <person name="Tomlinson C."/>
            <person name="Mitreva M."/>
            <person name="Nelson J."/>
            <person name="Hou S."/>
            <person name="Wollam A."/>
            <person name="Pepin K.H."/>
            <person name="Johnson M."/>
            <person name="Bhonagiri V."/>
            <person name="Nash W.E."/>
            <person name="Warren W."/>
            <person name="Chinwalla A."/>
            <person name="Mardis E.R."/>
            <person name="Wilson R.K."/>
        </authorList>
    </citation>
    <scope>NUCLEOTIDE SEQUENCE [LARGE SCALE GENOMIC DNA]</scope>
    <source>
        <strain evidence="1">DSM 18205</strain>
    </source>
</reference>
<dbReference type="AlphaFoldDB" id="D1P901"/>
<dbReference type="PaxDb" id="537011-PREVCOP_03658"/>
<accession>D1P901</accession>
<evidence type="ECO:0000313" key="2">
    <source>
        <dbReference type="Proteomes" id="UP000004477"/>
    </source>
</evidence>
<keyword evidence="2" id="KW-1185">Reference proteome</keyword>
<dbReference type="HOGENOM" id="CLU_1302050_0_0_10"/>
<gene>
    <name evidence="1" type="ORF">PREVCOP_03658</name>
</gene>
<proteinExistence type="predicted"/>
<sequence length="212" mass="23714">NDSTCFPFLNENGIEFELDAVNLLRLPSSQSKDVIVERTASVGTDVEMFAMLLYLTDDFLRAGTAVCPEAIYTDVLGFQKSEESLMGVCLMKTHIRVAIAVLDIDYLVTDNIYARPVAEELFVGRFCIILLRFKKLMVKVNIVFLNFLQLACRNQSVYKQCVEFVCSIEIIGLALVGSIGDVFLCQFLDGSEDGIRAACTKGRMIREMAHQL</sequence>
<dbReference type="EMBL" id="ACBX02000003">
    <property type="protein sequence ID" value="EFB36785.1"/>
    <property type="molecule type" value="Genomic_DNA"/>
</dbReference>
<dbReference type="STRING" id="537011.PREVCOP_03658"/>